<dbReference type="Proteomes" id="UP000694846">
    <property type="component" value="Unplaced"/>
</dbReference>
<dbReference type="GO" id="GO:0005789">
    <property type="term" value="C:endoplasmic reticulum membrane"/>
    <property type="evidence" value="ECO:0007669"/>
    <property type="project" value="UniProtKB-SubCell"/>
</dbReference>
<evidence type="ECO:0000256" key="1">
    <source>
        <dbReference type="ARBA" id="ARBA00004477"/>
    </source>
</evidence>
<dbReference type="GO" id="GO:0006950">
    <property type="term" value="P:response to stress"/>
    <property type="evidence" value="ECO:0007669"/>
    <property type="project" value="UniProtKB-ARBA"/>
</dbReference>
<keyword evidence="4 7" id="KW-0256">Endoplasmic reticulum</keyword>
<evidence type="ECO:0000256" key="2">
    <source>
        <dbReference type="ARBA" id="ARBA00008917"/>
    </source>
</evidence>
<evidence type="ECO:0000256" key="5">
    <source>
        <dbReference type="ARBA" id="ARBA00022989"/>
    </source>
</evidence>
<dbReference type="PANTHER" id="PTHR11009">
    <property type="entry name" value="DER1-LIKE PROTEIN, DERLIN"/>
    <property type="match status" value="1"/>
</dbReference>
<evidence type="ECO:0000256" key="6">
    <source>
        <dbReference type="ARBA" id="ARBA00023136"/>
    </source>
</evidence>
<comment type="caution">
    <text evidence="7">Lacks conserved residue(s) required for the propagation of feature annotation.</text>
</comment>
<evidence type="ECO:0000256" key="7">
    <source>
        <dbReference type="RuleBase" id="RU363059"/>
    </source>
</evidence>
<reference evidence="8" key="1">
    <citation type="submission" date="2018-04" db="EMBL/GenBank/DDBJ databases">
        <title>Transcriptome assembly of Sipha flava.</title>
        <authorList>
            <person name="Scully E.D."/>
            <person name="Geib S.M."/>
            <person name="Palmer N.A."/>
            <person name="Koch K."/>
            <person name="Bradshaw J."/>
            <person name="Heng-Moss T."/>
            <person name="Sarath G."/>
        </authorList>
    </citation>
    <scope>NUCLEOTIDE SEQUENCE</scope>
</reference>
<comment type="function">
    <text evidence="7">May be involved in the degradation of misfolded endoplasmic reticulum (ER) luminal proteins.</text>
</comment>
<feature type="transmembrane region" description="Helical" evidence="7">
    <location>
        <begin position="98"/>
        <end position="122"/>
    </location>
</feature>
<feature type="transmembrane region" description="Helical" evidence="7">
    <location>
        <begin position="154"/>
        <end position="186"/>
    </location>
</feature>
<accession>A0A2S2R0H3</accession>
<evidence type="ECO:0000313" key="9">
    <source>
        <dbReference type="Proteomes" id="UP000694846"/>
    </source>
</evidence>
<dbReference type="AlphaFoldDB" id="A0A2S2R0H3"/>
<keyword evidence="3 7" id="KW-0812">Transmembrane</keyword>
<keyword evidence="6 7" id="KW-0472">Membrane</keyword>
<protein>
    <recommendedName>
        <fullName evidence="7">Derlin</fullName>
    </recommendedName>
</protein>
<gene>
    <name evidence="8" type="primary">DERL1</name>
    <name evidence="10" type="synonym">LOC112682342</name>
    <name evidence="8" type="ORF">g.34912</name>
</gene>
<dbReference type="OrthoDB" id="19102at2759"/>
<dbReference type="InterPro" id="IPR035952">
    <property type="entry name" value="Rhomboid-like_sf"/>
</dbReference>
<sequence length="262" mass="30451">MADFSDWFKSVPYFTKRWLTLTLVLTLAGRFGILNPTKFMLFYEPFINKFEIWRAVTALFLYPLSPMNGFHFLVNCYFLYSYSIRLETDSFSERPADYFFLLLFNWLCCVVIGLLVNIPVLMDPMVLSVLYVWCQLNKDVTVNFWFGTRFKAMYLPWVLFGFNLIISGGGLQELVGIIVGHTYFFLMFKYPQEMGGPQLIQTPQILYKFFPNQRTVHGFGRPPTRATPAAAAPINQQQQQGDGGLNYRRHNWGRGYVLGQPQ</sequence>
<dbReference type="InterPro" id="IPR007599">
    <property type="entry name" value="DER1"/>
</dbReference>
<comment type="subcellular location">
    <subcellularLocation>
        <location evidence="1 7">Endoplasmic reticulum membrane</location>
        <topology evidence="1 7">Multi-pass membrane protein</topology>
    </subcellularLocation>
</comment>
<keyword evidence="9" id="KW-1185">Reference proteome</keyword>
<keyword evidence="5 7" id="KW-1133">Transmembrane helix</keyword>
<dbReference type="Pfam" id="PF04511">
    <property type="entry name" value="DER1"/>
    <property type="match status" value="1"/>
</dbReference>
<dbReference type="RefSeq" id="XP_025408687.1">
    <property type="nucleotide sequence ID" value="XM_025552902.1"/>
</dbReference>
<evidence type="ECO:0000313" key="8">
    <source>
        <dbReference type="EMBL" id="MBY82882.1"/>
    </source>
</evidence>
<name>A0A2S2R0H3_9HEMI</name>
<dbReference type="Gene3D" id="1.20.1540.10">
    <property type="entry name" value="Rhomboid-like"/>
    <property type="match status" value="1"/>
</dbReference>
<evidence type="ECO:0000256" key="4">
    <source>
        <dbReference type="ARBA" id="ARBA00022824"/>
    </source>
</evidence>
<evidence type="ECO:0000313" key="10">
    <source>
        <dbReference type="RefSeq" id="XP_025408687.1"/>
    </source>
</evidence>
<feature type="transmembrane region" description="Helical" evidence="7">
    <location>
        <begin position="56"/>
        <end position="78"/>
    </location>
</feature>
<reference evidence="10" key="2">
    <citation type="submission" date="2025-04" db="UniProtKB">
        <authorList>
            <consortium name="RefSeq"/>
        </authorList>
    </citation>
    <scope>IDENTIFICATION</scope>
    <source>
        <tissue evidence="10">Whole body</tissue>
    </source>
</reference>
<comment type="similarity">
    <text evidence="2 7">Belongs to the derlin family.</text>
</comment>
<evidence type="ECO:0000256" key="3">
    <source>
        <dbReference type="ARBA" id="ARBA00022692"/>
    </source>
</evidence>
<organism evidence="8">
    <name type="scientific">Sipha flava</name>
    <name type="common">yellow sugarcane aphid</name>
    <dbReference type="NCBI Taxonomy" id="143950"/>
    <lineage>
        <taxon>Eukaryota</taxon>
        <taxon>Metazoa</taxon>
        <taxon>Ecdysozoa</taxon>
        <taxon>Arthropoda</taxon>
        <taxon>Hexapoda</taxon>
        <taxon>Insecta</taxon>
        <taxon>Pterygota</taxon>
        <taxon>Neoptera</taxon>
        <taxon>Paraneoptera</taxon>
        <taxon>Hemiptera</taxon>
        <taxon>Sternorrhyncha</taxon>
        <taxon>Aphidomorpha</taxon>
        <taxon>Aphidoidea</taxon>
        <taxon>Aphididae</taxon>
        <taxon>Sipha</taxon>
    </lineage>
</organism>
<dbReference type="EMBL" id="GGMS01013679">
    <property type="protein sequence ID" value="MBY82882.1"/>
    <property type="molecule type" value="Transcribed_RNA"/>
</dbReference>
<dbReference type="SUPFAM" id="SSF144091">
    <property type="entry name" value="Rhomboid-like"/>
    <property type="match status" value="1"/>
</dbReference>
<proteinExistence type="inferred from homology"/>